<evidence type="ECO:0000313" key="10">
    <source>
        <dbReference type="Proteomes" id="UP001241537"/>
    </source>
</evidence>
<dbReference type="PROSITE" id="PS50249">
    <property type="entry name" value="MPN"/>
    <property type="match status" value="1"/>
</dbReference>
<evidence type="ECO:0000256" key="6">
    <source>
        <dbReference type="ARBA" id="ARBA00023049"/>
    </source>
</evidence>
<dbReference type="AlphaFoldDB" id="A0AAE3VC31"/>
<dbReference type="GO" id="GO:0046872">
    <property type="term" value="F:metal ion binding"/>
    <property type="evidence" value="ECO:0007669"/>
    <property type="project" value="UniProtKB-KW"/>
</dbReference>
<gene>
    <name evidence="9" type="ORF">J2S20_002290</name>
</gene>
<accession>A0AAE3VC31</accession>
<dbReference type="PROSITE" id="PS01302">
    <property type="entry name" value="UPF0758"/>
    <property type="match status" value="1"/>
</dbReference>
<evidence type="ECO:0000256" key="7">
    <source>
        <dbReference type="SAM" id="MobiDB-lite"/>
    </source>
</evidence>
<keyword evidence="10" id="KW-1185">Reference proteome</keyword>
<evidence type="ECO:0000313" key="9">
    <source>
        <dbReference type="EMBL" id="MDQ0153569.1"/>
    </source>
</evidence>
<evidence type="ECO:0000259" key="8">
    <source>
        <dbReference type="PROSITE" id="PS50249"/>
    </source>
</evidence>
<dbReference type="CDD" id="cd08071">
    <property type="entry name" value="MPN_DUF2466"/>
    <property type="match status" value="1"/>
</dbReference>
<organism evidence="9 10">
    <name type="scientific">Moryella indoligenes</name>
    <dbReference type="NCBI Taxonomy" id="371674"/>
    <lineage>
        <taxon>Bacteria</taxon>
        <taxon>Bacillati</taxon>
        <taxon>Bacillota</taxon>
        <taxon>Clostridia</taxon>
        <taxon>Lachnospirales</taxon>
        <taxon>Lachnospiraceae</taxon>
        <taxon>Moryella</taxon>
    </lineage>
</organism>
<keyword evidence="5" id="KW-0862">Zinc</keyword>
<feature type="region of interest" description="Disordered" evidence="7">
    <location>
        <begin position="185"/>
        <end position="209"/>
    </location>
</feature>
<keyword evidence="4" id="KW-0378">Hydrolase</keyword>
<feature type="domain" description="MPN" evidence="8">
    <location>
        <begin position="38"/>
        <end position="162"/>
    </location>
</feature>
<dbReference type="EMBL" id="JAUSTO010000024">
    <property type="protein sequence ID" value="MDQ0153569.1"/>
    <property type="molecule type" value="Genomic_DNA"/>
</dbReference>
<dbReference type="InterPro" id="IPR025657">
    <property type="entry name" value="RadC_JAB"/>
</dbReference>
<proteinExistence type="inferred from homology"/>
<comment type="caution">
    <text evidence="9">The sequence shown here is derived from an EMBL/GenBank/DDBJ whole genome shotgun (WGS) entry which is preliminary data.</text>
</comment>
<dbReference type="Pfam" id="PF04002">
    <property type="entry name" value="RadC"/>
    <property type="match status" value="1"/>
</dbReference>
<dbReference type="PANTHER" id="PTHR30471:SF3">
    <property type="entry name" value="UPF0758 PROTEIN YEES-RELATED"/>
    <property type="match status" value="1"/>
</dbReference>
<comment type="similarity">
    <text evidence="1">Belongs to the UPF0758 family.</text>
</comment>
<reference evidence="9" key="1">
    <citation type="submission" date="2023-07" db="EMBL/GenBank/DDBJ databases">
        <title>Genomic Encyclopedia of Type Strains, Phase IV (KMG-IV): sequencing the most valuable type-strain genomes for metagenomic binning, comparative biology and taxonomic classification.</title>
        <authorList>
            <person name="Goeker M."/>
        </authorList>
    </citation>
    <scope>NUCLEOTIDE SEQUENCE</scope>
    <source>
        <strain evidence="9">DSM 19659</strain>
    </source>
</reference>
<dbReference type="InterPro" id="IPR013610">
    <property type="entry name" value="ArdC_N"/>
</dbReference>
<evidence type="ECO:0000256" key="4">
    <source>
        <dbReference type="ARBA" id="ARBA00022801"/>
    </source>
</evidence>
<name>A0AAE3VC31_9FIRM</name>
<dbReference type="InterPro" id="IPR001405">
    <property type="entry name" value="UPF0758"/>
</dbReference>
<dbReference type="PANTHER" id="PTHR30471">
    <property type="entry name" value="DNA REPAIR PROTEIN RADC"/>
    <property type="match status" value="1"/>
</dbReference>
<evidence type="ECO:0000256" key="3">
    <source>
        <dbReference type="ARBA" id="ARBA00022723"/>
    </source>
</evidence>
<protein>
    <recommendedName>
        <fullName evidence="8">MPN domain-containing protein</fullName>
    </recommendedName>
</protein>
<evidence type="ECO:0000256" key="5">
    <source>
        <dbReference type="ARBA" id="ARBA00022833"/>
    </source>
</evidence>
<evidence type="ECO:0000256" key="2">
    <source>
        <dbReference type="ARBA" id="ARBA00022670"/>
    </source>
</evidence>
<dbReference type="Proteomes" id="UP001241537">
    <property type="component" value="Unassembled WGS sequence"/>
</dbReference>
<evidence type="ECO:0000256" key="1">
    <source>
        <dbReference type="ARBA" id="ARBA00010243"/>
    </source>
</evidence>
<dbReference type="InterPro" id="IPR037518">
    <property type="entry name" value="MPN"/>
</dbReference>
<dbReference type="Gene3D" id="3.40.140.10">
    <property type="entry name" value="Cytidine Deaminase, domain 2"/>
    <property type="match status" value="1"/>
</dbReference>
<keyword evidence="2" id="KW-0645">Protease</keyword>
<feature type="compositionally biased region" description="Basic and acidic residues" evidence="7">
    <location>
        <begin position="190"/>
        <end position="199"/>
    </location>
</feature>
<keyword evidence="3" id="KW-0479">Metal-binding</keyword>
<keyword evidence="6" id="KW-0482">Metalloprotease</keyword>
<dbReference type="Pfam" id="PF08401">
    <property type="entry name" value="ArdcN"/>
    <property type="match status" value="1"/>
</dbReference>
<dbReference type="GO" id="GO:0006508">
    <property type="term" value="P:proteolysis"/>
    <property type="evidence" value="ECO:0007669"/>
    <property type="project" value="UniProtKB-KW"/>
</dbReference>
<dbReference type="InterPro" id="IPR020891">
    <property type="entry name" value="UPF0758_CS"/>
</dbReference>
<dbReference type="GO" id="GO:0003697">
    <property type="term" value="F:single-stranded DNA binding"/>
    <property type="evidence" value="ECO:0007669"/>
    <property type="project" value="InterPro"/>
</dbReference>
<dbReference type="GO" id="GO:0008237">
    <property type="term" value="F:metallopeptidase activity"/>
    <property type="evidence" value="ECO:0007669"/>
    <property type="project" value="UniProtKB-KW"/>
</dbReference>
<sequence>MPRKKETAGQYSMDDYRLKQVDIRLKLMEGPSYYSQTPLTSPEGAAAVMRDVLKELDREWVCVVNMDNHLKPVNFNIVSIGSINQSFAPIQNILKSGILSNCNNIMLMHNHPSGDNEPSREDLQLTKRLVEAAKLMDMNVVDHVVIGGQNGNVYSMREHDPDMFTSKDIDLDYIHRMMTKEPSGNYAAGERMERAEEGRGQYSAGRNYDPKAAAEARRNEMKEIIRKLEEGVAGIFSNEKYQKFLDTMAKFPQYSINNSLLILMQKPDASLVQSYTGWKKMGRFVKRGEKGIRILAPTPFTIDRDQERMDADGKPVLDQDGEPVRETVQIRMMAFKPVSTFDISQTEGEPVQSLGVDELKGSVDQYAAFFSAMKEASPVPVGFEKIKGGAKGYFHTTENRIAIKEGMDEIQNVKTLVHEMRTPSSTT</sequence>
<dbReference type="RefSeq" id="WP_307255463.1">
    <property type="nucleotide sequence ID" value="NZ_JAUSTO010000024.1"/>
</dbReference>